<comment type="caution">
    <text evidence="1">The sequence shown here is derived from an EMBL/GenBank/DDBJ whole genome shotgun (WGS) entry which is preliminary data.</text>
</comment>
<dbReference type="AlphaFoldDB" id="A0A1F5SI70"/>
<accession>A0A1F5SI70</accession>
<protein>
    <submittedName>
        <fullName evidence="1">Uncharacterized protein</fullName>
    </submittedName>
</protein>
<sequence length="162" mass="17928">MEEIARIVQKYFNTCSVCLTKGLESFEVKLDPAGRIVCANECSCQKRQRERNFAFLHFARHNFSPENIVDFGPGFIILKKSGAADDIPALIDSLITYFFRNFCAVRSLEPSKESLELFDATSDCRLLSVSLGRERVKGVLSALLPAAKPKKTVKPKAAAAAP</sequence>
<gene>
    <name evidence="1" type="ORF">A2227_03715</name>
</gene>
<reference evidence="1 2" key="1">
    <citation type="journal article" date="2016" name="Nat. Commun.">
        <title>Thousands of microbial genomes shed light on interconnected biogeochemical processes in an aquifer system.</title>
        <authorList>
            <person name="Anantharaman K."/>
            <person name="Brown C.T."/>
            <person name="Hug L.A."/>
            <person name="Sharon I."/>
            <person name="Castelle C.J."/>
            <person name="Probst A.J."/>
            <person name="Thomas B.C."/>
            <person name="Singh A."/>
            <person name="Wilkins M.J."/>
            <person name="Karaoz U."/>
            <person name="Brodie E.L."/>
            <person name="Williams K.H."/>
            <person name="Hubbard S.S."/>
            <person name="Banfield J.F."/>
        </authorList>
    </citation>
    <scope>NUCLEOTIDE SEQUENCE [LARGE SCALE GENOMIC DNA]</scope>
</reference>
<evidence type="ECO:0000313" key="1">
    <source>
        <dbReference type="EMBL" id="OGF26359.1"/>
    </source>
</evidence>
<proteinExistence type="predicted"/>
<dbReference type="EMBL" id="MFGB01000016">
    <property type="protein sequence ID" value="OGF26359.1"/>
    <property type="molecule type" value="Genomic_DNA"/>
</dbReference>
<organism evidence="1 2">
    <name type="scientific">Candidatus Falkowbacteria bacterium RIFOXYA2_FULL_47_19</name>
    <dbReference type="NCBI Taxonomy" id="1797994"/>
    <lineage>
        <taxon>Bacteria</taxon>
        <taxon>Candidatus Falkowiibacteriota</taxon>
    </lineage>
</organism>
<dbReference type="Proteomes" id="UP000178367">
    <property type="component" value="Unassembled WGS sequence"/>
</dbReference>
<name>A0A1F5SI70_9BACT</name>
<evidence type="ECO:0000313" key="2">
    <source>
        <dbReference type="Proteomes" id="UP000178367"/>
    </source>
</evidence>